<protein>
    <submittedName>
        <fullName evidence="1">Uncharacterized protein</fullName>
    </submittedName>
</protein>
<reference evidence="1 2" key="1">
    <citation type="submission" date="2024-01" db="EMBL/GenBank/DDBJ databases">
        <title>Genome assemblies of Stephania.</title>
        <authorList>
            <person name="Yang L."/>
        </authorList>
    </citation>
    <scope>NUCLEOTIDE SEQUENCE [LARGE SCALE GENOMIC DNA]</scope>
    <source>
        <strain evidence="1">YNDBR</strain>
        <tissue evidence="1">Leaf</tissue>
    </source>
</reference>
<comment type="caution">
    <text evidence="1">The sequence shown here is derived from an EMBL/GenBank/DDBJ whole genome shotgun (WGS) entry which is preliminary data.</text>
</comment>
<organism evidence="1 2">
    <name type="scientific">Stephania yunnanensis</name>
    <dbReference type="NCBI Taxonomy" id="152371"/>
    <lineage>
        <taxon>Eukaryota</taxon>
        <taxon>Viridiplantae</taxon>
        <taxon>Streptophyta</taxon>
        <taxon>Embryophyta</taxon>
        <taxon>Tracheophyta</taxon>
        <taxon>Spermatophyta</taxon>
        <taxon>Magnoliopsida</taxon>
        <taxon>Ranunculales</taxon>
        <taxon>Menispermaceae</taxon>
        <taxon>Menispermoideae</taxon>
        <taxon>Cissampelideae</taxon>
        <taxon>Stephania</taxon>
    </lineage>
</organism>
<accession>A0AAP0J824</accession>
<proteinExistence type="predicted"/>
<keyword evidence="2" id="KW-1185">Reference proteome</keyword>
<evidence type="ECO:0000313" key="2">
    <source>
        <dbReference type="Proteomes" id="UP001420932"/>
    </source>
</evidence>
<evidence type="ECO:0000313" key="1">
    <source>
        <dbReference type="EMBL" id="KAK9127996.1"/>
    </source>
</evidence>
<dbReference type="AlphaFoldDB" id="A0AAP0J824"/>
<gene>
    <name evidence="1" type="ORF">Syun_016793</name>
</gene>
<dbReference type="EMBL" id="JBBNAF010000007">
    <property type="protein sequence ID" value="KAK9127996.1"/>
    <property type="molecule type" value="Genomic_DNA"/>
</dbReference>
<sequence length="235" mass="25753">MRDMKHCFEVVPFPPLPQPPPGLLLPRALSLSLTELRSRVTNQPRQSCSPPLWSPSSSRYLSVAVPLSLAERRSRATNRPQFHGARFRSCSPFPSPSPTCRLLPRSLVVAVPLSSGASILAAGNQVSTSQGKVSMYAMNRTADFETVREIKAKLCYIRSCRNRRIDCSDSLICELILGLHHYPVKNLQANSWTSSEALAQIKSKVCPLEPTPCDATGLGLFATDFGSPSKVSFVN</sequence>
<name>A0AAP0J824_9MAGN</name>
<dbReference type="Proteomes" id="UP001420932">
    <property type="component" value="Unassembled WGS sequence"/>
</dbReference>